<dbReference type="GO" id="GO:0005524">
    <property type="term" value="F:ATP binding"/>
    <property type="evidence" value="ECO:0007669"/>
    <property type="project" value="UniProtKB-KW"/>
</dbReference>
<dbReference type="InterPro" id="IPR003593">
    <property type="entry name" value="AAA+_ATPase"/>
</dbReference>
<comment type="similarity">
    <text evidence="1">Belongs to the ABC transporter superfamily.</text>
</comment>
<evidence type="ECO:0000256" key="3">
    <source>
        <dbReference type="ARBA" id="ARBA00022741"/>
    </source>
</evidence>
<dbReference type="PANTHER" id="PTHR43553">
    <property type="entry name" value="HEAVY METAL TRANSPORTER"/>
    <property type="match status" value="1"/>
</dbReference>
<keyword evidence="4 6" id="KW-0067">ATP-binding</keyword>
<dbReference type="RefSeq" id="WP_266350193.1">
    <property type="nucleotide sequence ID" value="NZ_JAPKNG010000005.1"/>
</dbReference>
<keyword evidence="2" id="KW-0813">Transport</keyword>
<dbReference type="PANTHER" id="PTHR43553:SF24">
    <property type="entry name" value="ENERGY-COUPLING FACTOR TRANSPORTER ATP-BINDING PROTEIN ECFA1"/>
    <property type="match status" value="1"/>
</dbReference>
<proteinExistence type="inferred from homology"/>
<feature type="domain" description="ABC transporter" evidence="5">
    <location>
        <begin position="2"/>
        <end position="235"/>
    </location>
</feature>
<evidence type="ECO:0000259" key="5">
    <source>
        <dbReference type="PROSITE" id="PS50893"/>
    </source>
</evidence>
<name>A0ABU0HAK8_9HYPH</name>
<dbReference type="SMART" id="SM00382">
    <property type="entry name" value="AAA"/>
    <property type="match status" value="1"/>
</dbReference>
<keyword evidence="7" id="KW-1185">Reference proteome</keyword>
<evidence type="ECO:0000256" key="2">
    <source>
        <dbReference type="ARBA" id="ARBA00022448"/>
    </source>
</evidence>
<comment type="caution">
    <text evidence="6">The sequence shown here is derived from an EMBL/GenBank/DDBJ whole genome shotgun (WGS) entry which is preliminary data.</text>
</comment>
<dbReference type="PROSITE" id="PS50893">
    <property type="entry name" value="ABC_TRANSPORTER_2"/>
    <property type="match status" value="1"/>
</dbReference>
<protein>
    <submittedName>
        <fullName evidence="6">Energy-coupling factor transport system ATP-binding protein</fullName>
        <ecNumber evidence="6">3.6.3.-</ecNumber>
    </submittedName>
</protein>
<accession>A0ABU0HAK8</accession>
<dbReference type="InterPro" id="IPR027417">
    <property type="entry name" value="P-loop_NTPase"/>
</dbReference>
<dbReference type="EMBL" id="JAUSVO010000005">
    <property type="protein sequence ID" value="MDQ0439305.1"/>
    <property type="molecule type" value="Genomic_DNA"/>
</dbReference>
<sequence length="268" mass="28269">MLDVASVDFAYPGGNPVLSDIAFSVRRGEVLAIVGRNGAGKSTLLRLLNGLRQPASGTVTVDGLNTADTPVHVLAHHIGTVFQAPEQQIFNAKVHDEIAFGPRQQGLTGAALEARIAEVLGRIGLADAAQLHPLDLDAAARRLVALGSVLAMKPPVLLLDEPQRGLDANAMARLEAIVAEEAEAGTCVILVCHDMDFVARRASRVLALAQGRIAADLPTLDFFTSDELTRKAGVEVPDPVELARFLGLPPVLTPSALAAKWLADHRSA</sequence>
<dbReference type="GO" id="GO:0016787">
    <property type="term" value="F:hydrolase activity"/>
    <property type="evidence" value="ECO:0007669"/>
    <property type="project" value="UniProtKB-KW"/>
</dbReference>
<evidence type="ECO:0000313" key="6">
    <source>
        <dbReference type="EMBL" id="MDQ0439305.1"/>
    </source>
</evidence>
<dbReference type="Proteomes" id="UP001241603">
    <property type="component" value="Unassembled WGS sequence"/>
</dbReference>
<evidence type="ECO:0000313" key="7">
    <source>
        <dbReference type="Proteomes" id="UP001241603"/>
    </source>
</evidence>
<organism evidence="6 7">
    <name type="scientific">Kaistia dalseonensis</name>
    <dbReference type="NCBI Taxonomy" id="410840"/>
    <lineage>
        <taxon>Bacteria</taxon>
        <taxon>Pseudomonadati</taxon>
        <taxon>Pseudomonadota</taxon>
        <taxon>Alphaproteobacteria</taxon>
        <taxon>Hyphomicrobiales</taxon>
        <taxon>Kaistiaceae</taxon>
        <taxon>Kaistia</taxon>
    </lineage>
</organism>
<dbReference type="InterPro" id="IPR015856">
    <property type="entry name" value="ABC_transpr_CbiO/EcfA_su"/>
</dbReference>
<evidence type="ECO:0000256" key="4">
    <source>
        <dbReference type="ARBA" id="ARBA00022840"/>
    </source>
</evidence>
<reference evidence="6 7" key="1">
    <citation type="submission" date="2023-07" db="EMBL/GenBank/DDBJ databases">
        <title>Genomic Encyclopedia of Type Strains, Phase IV (KMG-IV): sequencing the most valuable type-strain genomes for metagenomic binning, comparative biology and taxonomic classification.</title>
        <authorList>
            <person name="Goeker M."/>
        </authorList>
    </citation>
    <scope>NUCLEOTIDE SEQUENCE [LARGE SCALE GENOMIC DNA]</scope>
    <source>
        <strain evidence="6 7">B6-8</strain>
    </source>
</reference>
<dbReference type="CDD" id="cd03225">
    <property type="entry name" value="ABC_cobalt_CbiO_domain1"/>
    <property type="match status" value="1"/>
</dbReference>
<dbReference type="Pfam" id="PF00005">
    <property type="entry name" value="ABC_tran"/>
    <property type="match status" value="1"/>
</dbReference>
<dbReference type="EC" id="3.6.3.-" evidence="6"/>
<keyword evidence="3" id="KW-0547">Nucleotide-binding</keyword>
<dbReference type="InterPro" id="IPR050095">
    <property type="entry name" value="ECF_ABC_transporter_ATP-bd"/>
</dbReference>
<dbReference type="SUPFAM" id="SSF52540">
    <property type="entry name" value="P-loop containing nucleoside triphosphate hydrolases"/>
    <property type="match status" value="1"/>
</dbReference>
<dbReference type="Gene3D" id="3.40.50.300">
    <property type="entry name" value="P-loop containing nucleotide triphosphate hydrolases"/>
    <property type="match status" value="1"/>
</dbReference>
<evidence type="ECO:0000256" key="1">
    <source>
        <dbReference type="ARBA" id="ARBA00005417"/>
    </source>
</evidence>
<dbReference type="InterPro" id="IPR003439">
    <property type="entry name" value="ABC_transporter-like_ATP-bd"/>
</dbReference>
<keyword evidence="6" id="KW-0378">Hydrolase</keyword>
<gene>
    <name evidence="6" type="ORF">QO014_003706</name>
</gene>